<dbReference type="GO" id="GO:0007032">
    <property type="term" value="P:endosome organization"/>
    <property type="evidence" value="ECO:0007669"/>
    <property type="project" value="TreeGrafter"/>
</dbReference>
<gene>
    <name evidence="14" type="ORF">HG535_0F01080</name>
</gene>
<dbReference type="SMART" id="SM00184">
    <property type="entry name" value="RING"/>
    <property type="match status" value="1"/>
</dbReference>
<dbReference type="InterPro" id="IPR024763">
    <property type="entry name" value="VPS11_C"/>
</dbReference>
<comment type="subunit">
    <text evidence="9">Component of the homotypic vacuole fusion and vacuole protein sorting (HOPS) complex. Component of the class C core vacuole/endosome tethering (CORVET) complex.</text>
</comment>
<evidence type="ECO:0000256" key="12">
    <source>
        <dbReference type="SAM" id="Coils"/>
    </source>
</evidence>
<feature type="repeat" description="CHCR" evidence="11">
    <location>
        <begin position="407"/>
        <end position="584"/>
    </location>
</feature>
<proteinExistence type="inferred from homology"/>
<dbReference type="GeneID" id="59237357"/>
<evidence type="ECO:0000313" key="15">
    <source>
        <dbReference type="Proteomes" id="UP000509704"/>
    </source>
</evidence>
<comment type="subcellular location">
    <subcellularLocation>
        <location evidence="8">Endomembrane system</location>
        <topology evidence="8">Peripheral membrane protein</topology>
        <orientation evidence="8">Cytoplasmic side</orientation>
    </subcellularLocation>
    <subcellularLocation>
        <location evidence="9">Vacuole membrane</location>
        <topology evidence="9">Peripheral membrane protein</topology>
        <orientation evidence="9">Cytoplasmic side</orientation>
    </subcellularLocation>
</comment>
<dbReference type="PROSITE" id="PS50236">
    <property type="entry name" value="CHCR"/>
    <property type="match status" value="1"/>
</dbReference>
<dbReference type="SMART" id="SM00249">
    <property type="entry name" value="PHD"/>
    <property type="match status" value="1"/>
</dbReference>
<evidence type="ECO:0000256" key="4">
    <source>
        <dbReference type="ARBA" id="ARBA00022771"/>
    </source>
</evidence>
<evidence type="ECO:0000256" key="5">
    <source>
        <dbReference type="ARBA" id="ARBA00022833"/>
    </source>
</evidence>
<dbReference type="GO" id="GO:0061630">
    <property type="term" value="F:ubiquitin protein ligase activity"/>
    <property type="evidence" value="ECO:0007669"/>
    <property type="project" value="UniProtKB-EC"/>
</dbReference>
<dbReference type="GO" id="GO:0007033">
    <property type="term" value="P:vacuole organization"/>
    <property type="evidence" value="ECO:0007669"/>
    <property type="project" value="TreeGrafter"/>
</dbReference>
<dbReference type="GO" id="GO:0006904">
    <property type="term" value="P:vesicle docking involved in exocytosis"/>
    <property type="evidence" value="ECO:0007669"/>
    <property type="project" value="TreeGrafter"/>
</dbReference>
<dbReference type="Pfam" id="PF12451">
    <property type="entry name" value="VPS11_C"/>
    <property type="match status" value="1"/>
</dbReference>
<dbReference type="Pfam" id="PF23356">
    <property type="entry name" value="TPR_PEP5_VPS11"/>
    <property type="match status" value="1"/>
</dbReference>
<evidence type="ECO:0000256" key="10">
    <source>
        <dbReference type="PROSITE-ProRule" id="PRU00175"/>
    </source>
</evidence>
<dbReference type="InterPro" id="IPR057307">
    <property type="entry name" value="PEP5_VPS11_N"/>
</dbReference>
<dbReference type="InterPro" id="IPR000547">
    <property type="entry name" value="Clathrin_H-chain/VPS_repeat"/>
</dbReference>
<keyword evidence="6 9" id="KW-0653">Protein transport</keyword>
<dbReference type="Pfam" id="PF23341">
    <property type="entry name" value="PEP5_VPS11_N"/>
    <property type="match status" value="1"/>
</dbReference>
<keyword evidence="5" id="KW-0862">Zinc</keyword>
<dbReference type="PIRSF" id="PIRSF007860">
    <property type="entry name" value="VPS11"/>
    <property type="match status" value="1"/>
</dbReference>
<dbReference type="GO" id="GO:0033263">
    <property type="term" value="C:CORVET complex"/>
    <property type="evidence" value="ECO:0007669"/>
    <property type="project" value="UniProtKB-UniRule"/>
</dbReference>
<name>A0A7H9B4I7_ZYGMR</name>
<dbReference type="GO" id="GO:0006886">
    <property type="term" value="P:intracellular protein transport"/>
    <property type="evidence" value="ECO:0007669"/>
    <property type="project" value="UniProtKB-UniRule"/>
</dbReference>
<keyword evidence="9" id="KW-0833">Ubl conjugation pathway</keyword>
<dbReference type="SUPFAM" id="SSF50978">
    <property type="entry name" value="WD40 repeat-like"/>
    <property type="match status" value="1"/>
</dbReference>
<keyword evidence="9" id="KW-0926">Vacuole</keyword>
<dbReference type="AlphaFoldDB" id="A0A7H9B4I7"/>
<keyword evidence="2 9" id="KW-0813">Transport</keyword>
<keyword evidence="7 9" id="KW-0472">Membrane</keyword>
<dbReference type="GO" id="GO:0000329">
    <property type="term" value="C:fungal-type vacuole membrane"/>
    <property type="evidence" value="ECO:0007669"/>
    <property type="project" value="UniProtKB-UniRule"/>
</dbReference>
<dbReference type="OrthoDB" id="26184at2759"/>
<protein>
    <recommendedName>
        <fullName evidence="9">E3 ubiquitin-protein ligase PEP5</fullName>
        <ecNumber evidence="9">2.3.2.27</ecNumber>
    </recommendedName>
</protein>
<keyword evidence="3" id="KW-0479">Metal-binding</keyword>
<evidence type="ECO:0000256" key="7">
    <source>
        <dbReference type="ARBA" id="ARBA00023136"/>
    </source>
</evidence>
<dbReference type="InterPro" id="IPR016528">
    <property type="entry name" value="VPS11"/>
</dbReference>
<organism evidence="14 15">
    <name type="scientific">Zygotorulaspora mrakii</name>
    <name type="common">Zygosaccharomyces mrakii</name>
    <dbReference type="NCBI Taxonomy" id="42260"/>
    <lineage>
        <taxon>Eukaryota</taxon>
        <taxon>Fungi</taxon>
        <taxon>Dikarya</taxon>
        <taxon>Ascomycota</taxon>
        <taxon>Saccharomycotina</taxon>
        <taxon>Saccharomycetes</taxon>
        <taxon>Saccharomycetales</taxon>
        <taxon>Saccharomycetaceae</taxon>
        <taxon>Zygotorulaspora</taxon>
    </lineage>
</organism>
<keyword evidence="9" id="KW-0808">Transferase</keyword>
<dbReference type="GO" id="GO:0008270">
    <property type="term" value="F:zinc ion binding"/>
    <property type="evidence" value="ECO:0007669"/>
    <property type="project" value="UniProtKB-KW"/>
</dbReference>
<comment type="catalytic activity">
    <reaction evidence="9">
        <text>S-ubiquitinyl-[E2 ubiquitin-conjugating enzyme]-L-cysteine + [acceptor protein]-L-lysine = [E2 ubiquitin-conjugating enzyme]-L-cysteine + N(6)-ubiquitinyl-[acceptor protein]-L-lysine.</text>
        <dbReference type="EC" id="2.3.2.27"/>
    </reaction>
</comment>
<evidence type="ECO:0000256" key="11">
    <source>
        <dbReference type="PROSITE-ProRule" id="PRU01006"/>
    </source>
</evidence>
<feature type="domain" description="RING-type" evidence="13">
    <location>
        <begin position="937"/>
        <end position="980"/>
    </location>
</feature>
<dbReference type="EC" id="2.3.2.27" evidence="9"/>
<comment type="similarity">
    <text evidence="1 9">Belongs to the VPS11 family.</text>
</comment>
<dbReference type="Gene3D" id="3.30.40.10">
    <property type="entry name" value="Zinc/RING finger domain, C3HC4 (zinc finger)"/>
    <property type="match status" value="1"/>
</dbReference>
<dbReference type="RefSeq" id="XP_037145324.1">
    <property type="nucleotide sequence ID" value="XM_037289429.1"/>
</dbReference>
<keyword evidence="4 10" id="KW-0863">Zinc-finger</keyword>
<reference evidence="14 15" key="1">
    <citation type="submission" date="2020-07" db="EMBL/GenBank/DDBJ databases">
        <title>The yeast mating-type switching endonuclease HO is a domesticated member of an unorthodox homing genetic element family.</title>
        <authorList>
            <person name="Coughlan A.Y."/>
            <person name="Lombardi L."/>
            <person name="Braun-Galleani S."/>
            <person name="Martos A.R."/>
            <person name="Galeote V."/>
            <person name="Bigey F."/>
            <person name="Dequin S."/>
            <person name="Byrne K.P."/>
            <person name="Wolfe K.H."/>
        </authorList>
    </citation>
    <scope>NUCLEOTIDE SEQUENCE [LARGE SCALE GENOMIC DNA]</scope>
    <source>
        <strain evidence="14 15">NRRL Y-6702</strain>
    </source>
</reference>
<keyword evidence="12" id="KW-0175">Coiled coil</keyword>
<evidence type="ECO:0000256" key="1">
    <source>
        <dbReference type="ARBA" id="ARBA00007070"/>
    </source>
</evidence>
<dbReference type="InterPro" id="IPR013083">
    <property type="entry name" value="Znf_RING/FYVE/PHD"/>
</dbReference>
<evidence type="ECO:0000256" key="9">
    <source>
        <dbReference type="PIRNR" id="PIRNR007860"/>
    </source>
</evidence>
<dbReference type="EMBL" id="CP058609">
    <property type="protein sequence ID" value="QLG73598.1"/>
    <property type="molecule type" value="Genomic_DNA"/>
</dbReference>
<evidence type="ECO:0000256" key="2">
    <source>
        <dbReference type="ARBA" id="ARBA00022448"/>
    </source>
</evidence>
<dbReference type="GO" id="GO:0030674">
    <property type="term" value="F:protein-macromolecule adaptor activity"/>
    <property type="evidence" value="ECO:0007669"/>
    <property type="project" value="TreeGrafter"/>
</dbReference>
<dbReference type="PANTHER" id="PTHR23323">
    <property type="entry name" value="VACUOLAR PROTEIN SORTING-ASSOCIATED PROTEIN"/>
    <property type="match status" value="1"/>
</dbReference>
<dbReference type="InterPro" id="IPR001841">
    <property type="entry name" value="Znf_RING"/>
</dbReference>
<dbReference type="PANTHER" id="PTHR23323:SF24">
    <property type="entry name" value="VACUOLAR PROTEIN SORTING-ASSOCIATED PROTEIN 11 HOMOLOG"/>
    <property type="match status" value="1"/>
</dbReference>
<dbReference type="InterPro" id="IPR036322">
    <property type="entry name" value="WD40_repeat_dom_sf"/>
</dbReference>
<dbReference type="SUPFAM" id="SSF57850">
    <property type="entry name" value="RING/U-box"/>
    <property type="match status" value="1"/>
</dbReference>
<keyword evidence="15" id="KW-1185">Reference proteome</keyword>
<dbReference type="GO" id="GO:0048284">
    <property type="term" value="P:organelle fusion"/>
    <property type="evidence" value="ECO:0007669"/>
    <property type="project" value="TreeGrafter"/>
</dbReference>
<dbReference type="PROSITE" id="PS50089">
    <property type="entry name" value="ZF_RING_2"/>
    <property type="match status" value="1"/>
</dbReference>
<dbReference type="GO" id="GO:0030897">
    <property type="term" value="C:HOPS complex"/>
    <property type="evidence" value="ECO:0007669"/>
    <property type="project" value="UniProtKB-UniRule"/>
</dbReference>
<feature type="coiled-coil region" evidence="12">
    <location>
        <begin position="890"/>
        <end position="924"/>
    </location>
</feature>
<dbReference type="KEGG" id="zmk:HG535_0F01080"/>
<sequence>MSVSSWKQFQFYESTPIRDPLLGSDTPLYADPTLSAAAPIASSRLALAIRSNVLRVVNLSKTEIEHEFVAFEQGFQITYLKVIGNNFLVAVGEQIGKPALIRIFKLEKLPNNESSYHAQVEVKNGNNTYPISVMSVNKDLSCIAIGFVNGRILLIRGDLSRDRGSRQRLIYEDSGREPITALFLNKEATNCFAATTSSILLFNTTGRNSGQPDIILNSQQGIDLNCSCYSDFTGEYICSLKDCMHFYNEMGESHSLLFDLSNVKKLYSVDPDHILLVVEAEQAQSSVLAVEEFTHSKANRVIIIDTKNKIISLNILISHAIIDIFSVVETNNTRATYLLTSEVLICKITEKPPQEQLDIVLQKEMFPFALDLAAQTSLSAFKVQEIHKQYGDWFYKKGQKSEAVNEYIQCLDVVETSEIISKFGVNETPDPDGLKNLSDYLWSLVKSGISNSDHITLLLIALIKLRAEDEIIYFMNHYSRSGHYSKEPITKDVDDESYFYSDGSLFDLELVVRLLQESNFEKLASNIASKYAKDATIIVEILLQSLNDPHSALKYIKSLSIDETLRVLVAFSKKLLEALPNDTNLLLIEVFTGKYKQKSYNLKPKQSETQSHSHEFLDDAKKVFYSYKTFLNYINDTMINTAFEQDSLTDNASPTYHPPKPSLIFTSFLSKPFEFVVFLEACLESYQQYEGSKEDKQEILTTLYDLYLSLANDDVQERQKDWKSRAKKVLKESNSLVMTNEAATTRSGVPSKPVDNSLMMLISHMNEMGIYSVATSTENENSSSTLDSGNRANLVNTFRSLTFTDQTAECLQFLEKYEEQEPQLYRVALTYFVSSRRLLKAIGGEQVLKEKILNKILEKNLMPILDILQVLGSTNVVTYGLIKDMLISHVKEEEEEITKSEKLIKSYELELQTKKEKLKKLLNFDEPTQIKVKNSKCLVCNTSVELPLIYFKCGHIYHVRCLNEEDKLENGERLFKCPKCVVEVEMSERLFHAQKAVGSKADLLQMALNDEDDSSNRFKVVTEFIGRGGLEYSHITLEK</sequence>
<dbReference type="CDD" id="cd16688">
    <property type="entry name" value="RING-H2_Vps11"/>
    <property type="match status" value="1"/>
</dbReference>
<accession>A0A7H9B4I7</accession>
<evidence type="ECO:0000259" key="13">
    <source>
        <dbReference type="PROSITE" id="PS50089"/>
    </source>
</evidence>
<evidence type="ECO:0000256" key="8">
    <source>
        <dbReference type="ARBA" id="ARBA00029433"/>
    </source>
</evidence>
<evidence type="ECO:0000256" key="6">
    <source>
        <dbReference type="ARBA" id="ARBA00022927"/>
    </source>
</evidence>
<evidence type="ECO:0000313" key="14">
    <source>
        <dbReference type="EMBL" id="QLG73598.1"/>
    </source>
</evidence>
<dbReference type="InterPro" id="IPR057308">
    <property type="entry name" value="CHCR_PEP5_VPS11"/>
</dbReference>
<evidence type="ECO:0000256" key="3">
    <source>
        <dbReference type="ARBA" id="ARBA00022723"/>
    </source>
</evidence>
<dbReference type="InterPro" id="IPR001965">
    <property type="entry name" value="Znf_PHD"/>
</dbReference>
<dbReference type="Proteomes" id="UP000509704">
    <property type="component" value="Chromosome 6"/>
</dbReference>